<keyword evidence="2" id="KW-0812">Transmembrane</keyword>
<feature type="domain" description="Signal transduction histidine kinase subgroup 3 dimerisation and phosphoacceptor" evidence="3">
    <location>
        <begin position="85"/>
        <end position="134"/>
    </location>
</feature>
<comment type="caution">
    <text evidence="4">The sequence shown here is derived from an EMBL/GenBank/DDBJ whole genome shotgun (WGS) entry which is preliminary data.</text>
</comment>
<dbReference type="InterPro" id="IPR011712">
    <property type="entry name" value="Sig_transdc_His_kin_sub3_dim/P"/>
</dbReference>
<dbReference type="AlphaFoldDB" id="X1E0Q9"/>
<dbReference type="GO" id="GO:0046983">
    <property type="term" value="F:protein dimerization activity"/>
    <property type="evidence" value="ECO:0007669"/>
    <property type="project" value="InterPro"/>
</dbReference>
<gene>
    <name evidence="4" type="ORF">S01H4_57892</name>
</gene>
<proteinExistence type="predicted"/>
<feature type="transmembrane region" description="Helical" evidence="2">
    <location>
        <begin position="15"/>
        <end position="36"/>
    </location>
</feature>
<organism evidence="4">
    <name type="scientific">marine sediment metagenome</name>
    <dbReference type="NCBI Taxonomy" id="412755"/>
    <lineage>
        <taxon>unclassified sequences</taxon>
        <taxon>metagenomes</taxon>
        <taxon>ecological metagenomes</taxon>
    </lineage>
</organism>
<protein>
    <recommendedName>
        <fullName evidence="3">Signal transduction histidine kinase subgroup 3 dimerisation and phosphoacceptor domain-containing protein</fullName>
    </recommendedName>
</protein>
<evidence type="ECO:0000256" key="1">
    <source>
        <dbReference type="SAM" id="Coils"/>
    </source>
</evidence>
<dbReference type="GO" id="GO:0000155">
    <property type="term" value="F:phosphorelay sensor kinase activity"/>
    <property type="evidence" value="ECO:0007669"/>
    <property type="project" value="InterPro"/>
</dbReference>
<keyword evidence="2" id="KW-1133">Transmembrane helix</keyword>
<name>X1E0Q9_9ZZZZ</name>
<keyword evidence="2" id="KW-0472">Membrane</keyword>
<accession>X1E0Q9</accession>
<feature type="coiled-coil region" evidence="1">
    <location>
        <begin position="36"/>
        <end position="84"/>
    </location>
</feature>
<evidence type="ECO:0000313" key="4">
    <source>
        <dbReference type="EMBL" id="GAH10764.1"/>
    </source>
</evidence>
<evidence type="ECO:0000256" key="2">
    <source>
        <dbReference type="SAM" id="Phobius"/>
    </source>
</evidence>
<dbReference type="Gene3D" id="1.20.5.1930">
    <property type="match status" value="1"/>
</dbReference>
<dbReference type="GO" id="GO:0016020">
    <property type="term" value="C:membrane"/>
    <property type="evidence" value="ECO:0007669"/>
    <property type="project" value="InterPro"/>
</dbReference>
<evidence type="ECO:0000259" key="3">
    <source>
        <dbReference type="Pfam" id="PF07730"/>
    </source>
</evidence>
<reference evidence="4" key="1">
    <citation type="journal article" date="2014" name="Front. Microbiol.">
        <title>High frequency of phylogenetically diverse reductive dehalogenase-homologous genes in deep subseafloor sedimentary metagenomes.</title>
        <authorList>
            <person name="Kawai M."/>
            <person name="Futagami T."/>
            <person name="Toyoda A."/>
            <person name="Takaki Y."/>
            <person name="Nishi S."/>
            <person name="Hori S."/>
            <person name="Arai W."/>
            <person name="Tsubouchi T."/>
            <person name="Morono Y."/>
            <person name="Uchiyama I."/>
            <person name="Ito T."/>
            <person name="Fujiyama A."/>
            <person name="Inagaki F."/>
            <person name="Takami H."/>
        </authorList>
    </citation>
    <scope>NUCLEOTIDE SEQUENCE</scope>
    <source>
        <strain evidence="4">Expedition CK06-06</strain>
    </source>
</reference>
<sequence length="144" mass="16610">MLPRAIFISPSLSDALFEASGVILVGGLVNVAFEVYRREREHRQQALLRLEAAQEELQRDIIVQKQMQEKLRFYLGEVTRAQEEERRRIARELHDDIAQDLVILLRQMDKPISSADHLSPQDTTLLEKLRQQTSPALIPKTKPT</sequence>
<keyword evidence="1" id="KW-0175">Coiled coil</keyword>
<dbReference type="EMBL" id="BART01033758">
    <property type="protein sequence ID" value="GAH10764.1"/>
    <property type="molecule type" value="Genomic_DNA"/>
</dbReference>
<dbReference type="Pfam" id="PF07730">
    <property type="entry name" value="HisKA_3"/>
    <property type="match status" value="1"/>
</dbReference>